<protein>
    <submittedName>
        <fullName evidence="2">Uncharacterized protein</fullName>
    </submittedName>
</protein>
<accession>A0A450V3I4</accession>
<evidence type="ECO:0000313" key="2">
    <source>
        <dbReference type="EMBL" id="VFJ99256.1"/>
    </source>
</evidence>
<reference evidence="2" key="1">
    <citation type="submission" date="2019-02" db="EMBL/GenBank/DDBJ databases">
        <authorList>
            <person name="Gruber-Vodicka R. H."/>
            <person name="Seah K. B. B."/>
        </authorList>
    </citation>
    <scope>NUCLEOTIDE SEQUENCE</scope>
    <source>
        <strain evidence="2">BECK_M6</strain>
    </source>
</reference>
<organism evidence="2">
    <name type="scientific">Candidatus Kentrum sp. LFY</name>
    <dbReference type="NCBI Taxonomy" id="2126342"/>
    <lineage>
        <taxon>Bacteria</taxon>
        <taxon>Pseudomonadati</taxon>
        <taxon>Pseudomonadota</taxon>
        <taxon>Gammaproteobacteria</taxon>
        <taxon>Candidatus Kentrum</taxon>
    </lineage>
</organism>
<sequence>MVSRSKKLGVDLFLGKVHNASVIFPVFIVRFARILKARTQ</sequence>
<dbReference type="EMBL" id="CAADFH010000096">
    <property type="protein sequence ID" value="VFJ99256.1"/>
    <property type="molecule type" value="Genomic_DNA"/>
</dbReference>
<keyword evidence="1" id="KW-0812">Transmembrane</keyword>
<proteinExistence type="predicted"/>
<keyword evidence="1" id="KW-0472">Membrane</keyword>
<feature type="transmembrane region" description="Helical" evidence="1">
    <location>
        <begin position="12"/>
        <end position="32"/>
    </location>
</feature>
<gene>
    <name evidence="2" type="ORF">BECKLFY1418A_GA0070994_10965</name>
</gene>
<keyword evidence="1" id="KW-1133">Transmembrane helix</keyword>
<evidence type="ECO:0000256" key="1">
    <source>
        <dbReference type="SAM" id="Phobius"/>
    </source>
</evidence>
<name>A0A450V3I4_9GAMM</name>
<dbReference type="AlphaFoldDB" id="A0A450V3I4"/>